<comment type="similarity">
    <text evidence="1 8">Belongs to the peptidase A1 family.</text>
</comment>
<sequence length="461" mass="48837">MQKRPHGVLSFPPPFKASVNIKAIREDLLAYFRTLKLVRFCSMNQFQAINSFYDFSFQVLRTELIHREHPSSPLRSNTSKTTTEIFLAAVKRGAERRAQLSKHILAEGRLFSTPVASGNGEYLIDISFGSPPQKASVIVDTGSDLIWTQCLPCETCNAAASVIFDPVKSSTYDTVSCASNFCSSLPFQSCTTSCKYDYMYGDGSSTSGALSTETVTVGTGTIPNVAFGCGHTNLGSFAGAAGIVGLGQGPLSLISQASSITSKKFSYCLVPLGSTKTSPMLIGDSAAAGGVAYTALLTNTANPTFYYADLTGISVSGKAVTYPVGTFSIDASGQGGFILDSGTTLTYLETGAFNALVAALKAEVPFPEADGSLYGLDYCFSTAGVANPTYPTMTFHFKGADYELPPENVFVALDTGGSICLAMAASTGFSIMGNIQQQNHLIVHDLVNQRVGFKEANCETI</sequence>
<dbReference type="Pfam" id="PF14541">
    <property type="entry name" value="TAXi_C"/>
    <property type="match status" value="1"/>
</dbReference>
<dbReference type="InterPro" id="IPR051708">
    <property type="entry name" value="Plant_Aspart_Prot_A1"/>
</dbReference>
<dbReference type="InParanoid" id="A0A7I4BLT4"/>
<evidence type="ECO:0000313" key="10">
    <source>
        <dbReference type="EnsemblPlants" id="Pp3c19_10740V3.7"/>
    </source>
</evidence>
<proteinExistence type="inferred from homology"/>
<dbReference type="Gramene" id="Pp3c19_10740V3.7">
    <property type="protein sequence ID" value="Pp3c19_10740V3.7"/>
    <property type="gene ID" value="Pp3c19_10740"/>
</dbReference>
<evidence type="ECO:0000256" key="5">
    <source>
        <dbReference type="ARBA" id="ARBA00022801"/>
    </source>
</evidence>
<dbReference type="Proteomes" id="UP000006727">
    <property type="component" value="Chromosome 19"/>
</dbReference>
<accession>A0A7I4BLT4</accession>
<reference evidence="10 11" key="1">
    <citation type="journal article" date="2008" name="Science">
        <title>The Physcomitrella genome reveals evolutionary insights into the conquest of land by plants.</title>
        <authorList>
            <person name="Rensing S."/>
            <person name="Lang D."/>
            <person name="Zimmer A."/>
            <person name="Terry A."/>
            <person name="Salamov A."/>
            <person name="Shapiro H."/>
            <person name="Nishiyama T."/>
            <person name="Perroud P.-F."/>
            <person name="Lindquist E."/>
            <person name="Kamisugi Y."/>
            <person name="Tanahashi T."/>
            <person name="Sakakibara K."/>
            <person name="Fujita T."/>
            <person name="Oishi K."/>
            <person name="Shin-I T."/>
            <person name="Kuroki Y."/>
            <person name="Toyoda A."/>
            <person name="Suzuki Y."/>
            <person name="Hashimoto A."/>
            <person name="Yamaguchi K."/>
            <person name="Sugano A."/>
            <person name="Kohara Y."/>
            <person name="Fujiyama A."/>
            <person name="Anterola A."/>
            <person name="Aoki S."/>
            <person name="Ashton N."/>
            <person name="Barbazuk W.B."/>
            <person name="Barker E."/>
            <person name="Bennetzen J."/>
            <person name="Bezanilla M."/>
            <person name="Blankenship R."/>
            <person name="Cho S.H."/>
            <person name="Dutcher S."/>
            <person name="Estelle M."/>
            <person name="Fawcett J.A."/>
            <person name="Gundlach H."/>
            <person name="Hanada K."/>
            <person name="Heyl A."/>
            <person name="Hicks K.A."/>
            <person name="Hugh J."/>
            <person name="Lohr M."/>
            <person name="Mayer K."/>
            <person name="Melkozernov A."/>
            <person name="Murata T."/>
            <person name="Nelson D."/>
            <person name="Pils B."/>
            <person name="Prigge M."/>
            <person name="Reiss B."/>
            <person name="Renner T."/>
            <person name="Rombauts S."/>
            <person name="Rushton P."/>
            <person name="Sanderfoot A."/>
            <person name="Schween G."/>
            <person name="Shiu S.-H."/>
            <person name="Stueber K."/>
            <person name="Theodoulou F.L."/>
            <person name="Tu H."/>
            <person name="Van de Peer Y."/>
            <person name="Verrier P.J."/>
            <person name="Waters E."/>
            <person name="Wood A."/>
            <person name="Yang L."/>
            <person name="Cove D."/>
            <person name="Cuming A."/>
            <person name="Hasebe M."/>
            <person name="Lucas S."/>
            <person name="Mishler D.B."/>
            <person name="Reski R."/>
            <person name="Grigoriev I."/>
            <person name="Quatrano R.S."/>
            <person name="Boore J.L."/>
        </authorList>
    </citation>
    <scope>NUCLEOTIDE SEQUENCE [LARGE SCALE GENOMIC DNA]</scope>
    <source>
        <strain evidence="10 11">cv. Gransden 2004</strain>
    </source>
</reference>
<reference evidence="10 11" key="2">
    <citation type="journal article" date="2018" name="Plant J.">
        <title>The Physcomitrella patens chromosome-scale assembly reveals moss genome structure and evolution.</title>
        <authorList>
            <person name="Lang D."/>
            <person name="Ullrich K.K."/>
            <person name="Murat F."/>
            <person name="Fuchs J."/>
            <person name="Jenkins J."/>
            <person name="Haas F.B."/>
            <person name="Piednoel M."/>
            <person name="Gundlach H."/>
            <person name="Van Bel M."/>
            <person name="Meyberg R."/>
            <person name="Vives C."/>
            <person name="Morata J."/>
            <person name="Symeonidi A."/>
            <person name="Hiss M."/>
            <person name="Muchero W."/>
            <person name="Kamisugi Y."/>
            <person name="Saleh O."/>
            <person name="Blanc G."/>
            <person name="Decker E.L."/>
            <person name="van Gessel N."/>
            <person name="Grimwood J."/>
            <person name="Hayes R.D."/>
            <person name="Graham S.W."/>
            <person name="Gunter L.E."/>
            <person name="McDaniel S.F."/>
            <person name="Hoernstein S.N.W."/>
            <person name="Larsson A."/>
            <person name="Li F.W."/>
            <person name="Perroud P.F."/>
            <person name="Phillips J."/>
            <person name="Ranjan P."/>
            <person name="Rokshar D.S."/>
            <person name="Rothfels C.J."/>
            <person name="Schneider L."/>
            <person name="Shu S."/>
            <person name="Stevenson D.W."/>
            <person name="Thummler F."/>
            <person name="Tillich M."/>
            <person name="Villarreal Aguilar J.C."/>
            <person name="Widiez T."/>
            <person name="Wong G.K."/>
            <person name="Wymore A."/>
            <person name="Zhang Y."/>
            <person name="Zimmer A.D."/>
            <person name="Quatrano R.S."/>
            <person name="Mayer K.F.X."/>
            <person name="Goodstein D."/>
            <person name="Casacuberta J.M."/>
            <person name="Vandepoele K."/>
            <person name="Reski R."/>
            <person name="Cuming A.C."/>
            <person name="Tuskan G.A."/>
            <person name="Maumus F."/>
            <person name="Salse J."/>
            <person name="Schmutz J."/>
            <person name="Rensing S.A."/>
        </authorList>
    </citation>
    <scope>NUCLEOTIDE SEQUENCE [LARGE SCALE GENOMIC DNA]</scope>
    <source>
        <strain evidence="10 11">cv. Gransden 2004</strain>
    </source>
</reference>
<evidence type="ECO:0000256" key="1">
    <source>
        <dbReference type="ARBA" id="ARBA00007447"/>
    </source>
</evidence>
<evidence type="ECO:0000256" key="2">
    <source>
        <dbReference type="ARBA" id="ARBA00022670"/>
    </source>
</evidence>
<keyword evidence="11" id="KW-1185">Reference proteome</keyword>
<feature type="active site" evidence="7">
    <location>
        <position position="140"/>
    </location>
</feature>
<dbReference type="Pfam" id="PF14543">
    <property type="entry name" value="TAXi_N"/>
    <property type="match status" value="1"/>
</dbReference>
<dbReference type="GO" id="GO:0005576">
    <property type="term" value="C:extracellular region"/>
    <property type="evidence" value="ECO:0000318"/>
    <property type="project" value="GO_Central"/>
</dbReference>
<evidence type="ECO:0000256" key="8">
    <source>
        <dbReference type="RuleBase" id="RU000454"/>
    </source>
</evidence>
<dbReference type="FunFam" id="2.40.70.10:FF:000034">
    <property type="entry name" value="Aspartyl protease family protein"/>
    <property type="match status" value="1"/>
</dbReference>
<dbReference type="CDD" id="cd05476">
    <property type="entry name" value="pepsin_A_like_plant"/>
    <property type="match status" value="1"/>
</dbReference>
<dbReference type="InterPro" id="IPR001969">
    <property type="entry name" value="Aspartic_peptidase_AS"/>
</dbReference>
<dbReference type="SUPFAM" id="SSF50630">
    <property type="entry name" value="Acid proteases"/>
    <property type="match status" value="1"/>
</dbReference>
<dbReference type="PANTHER" id="PTHR47967:SF128">
    <property type="entry name" value="ASPARTIC PROTEINASE CDR1-LIKE"/>
    <property type="match status" value="1"/>
</dbReference>
<keyword evidence="5 8" id="KW-0378">Hydrolase</keyword>
<feature type="active site" evidence="7">
    <location>
        <position position="340"/>
    </location>
</feature>
<dbReference type="InterPro" id="IPR001461">
    <property type="entry name" value="Aspartic_peptidase_A1"/>
</dbReference>
<gene>
    <name evidence="10" type="primary">LOC112295802</name>
</gene>
<keyword evidence="6" id="KW-0325">Glycoprotein</keyword>
<dbReference type="InterPro" id="IPR021109">
    <property type="entry name" value="Peptidase_aspartic_dom_sf"/>
</dbReference>
<dbReference type="AlphaFoldDB" id="A0A7I4BLT4"/>
<dbReference type="OrthoDB" id="660550at2759"/>
<evidence type="ECO:0000256" key="6">
    <source>
        <dbReference type="ARBA" id="ARBA00023180"/>
    </source>
</evidence>
<dbReference type="PRINTS" id="PR00792">
    <property type="entry name" value="PEPSIN"/>
</dbReference>
<dbReference type="InterPro" id="IPR032861">
    <property type="entry name" value="TAXi_N"/>
</dbReference>
<dbReference type="EMBL" id="ABEU02000019">
    <property type="status" value="NOT_ANNOTATED_CDS"/>
    <property type="molecule type" value="Genomic_DNA"/>
</dbReference>
<dbReference type="PANTHER" id="PTHR47967">
    <property type="entry name" value="OS07G0603500 PROTEIN-RELATED"/>
    <property type="match status" value="1"/>
</dbReference>
<dbReference type="GeneID" id="112295802"/>
<dbReference type="PROSITE" id="PS51767">
    <property type="entry name" value="PEPTIDASE_A1"/>
    <property type="match status" value="1"/>
</dbReference>
<dbReference type="PROSITE" id="PS00141">
    <property type="entry name" value="ASP_PROTEASE"/>
    <property type="match status" value="1"/>
</dbReference>
<dbReference type="EnsemblPlants" id="Pp3c19_10740V3.7">
    <property type="protein sequence ID" value="Pp3c19_10740V3.7"/>
    <property type="gene ID" value="Pp3c19_10740"/>
</dbReference>
<dbReference type="FunCoup" id="A0A7I4BLT4">
    <property type="interactions" value="18"/>
</dbReference>
<keyword evidence="3" id="KW-0732">Signal</keyword>
<dbReference type="KEGG" id="ppp:112295802"/>
<dbReference type="GO" id="GO:0006508">
    <property type="term" value="P:proteolysis"/>
    <property type="evidence" value="ECO:0007669"/>
    <property type="project" value="UniProtKB-KW"/>
</dbReference>
<protein>
    <recommendedName>
        <fullName evidence="9">Peptidase A1 domain-containing protein</fullName>
    </recommendedName>
</protein>
<evidence type="ECO:0000313" key="11">
    <source>
        <dbReference type="Proteomes" id="UP000006727"/>
    </source>
</evidence>
<dbReference type="RefSeq" id="XP_024403522.1">
    <property type="nucleotide sequence ID" value="XM_024547754.2"/>
</dbReference>
<evidence type="ECO:0000256" key="7">
    <source>
        <dbReference type="PIRSR" id="PIRSR601461-1"/>
    </source>
</evidence>
<dbReference type="FunFam" id="2.40.70.10:FF:000016">
    <property type="entry name" value="Probable aspartic protease At2g35615"/>
    <property type="match status" value="1"/>
</dbReference>
<organism evidence="10 11">
    <name type="scientific">Physcomitrium patens</name>
    <name type="common">Spreading-leaved earth moss</name>
    <name type="synonym">Physcomitrella patens</name>
    <dbReference type="NCBI Taxonomy" id="3218"/>
    <lineage>
        <taxon>Eukaryota</taxon>
        <taxon>Viridiplantae</taxon>
        <taxon>Streptophyta</taxon>
        <taxon>Embryophyta</taxon>
        <taxon>Bryophyta</taxon>
        <taxon>Bryophytina</taxon>
        <taxon>Bryopsida</taxon>
        <taxon>Funariidae</taxon>
        <taxon>Funariales</taxon>
        <taxon>Funariaceae</taxon>
        <taxon>Physcomitrium</taxon>
    </lineage>
</organism>
<dbReference type="InterPro" id="IPR033121">
    <property type="entry name" value="PEPTIDASE_A1"/>
</dbReference>
<evidence type="ECO:0000256" key="3">
    <source>
        <dbReference type="ARBA" id="ARBA00022729"/>
    </source>
</evidence>
<feature type="domain" description="Peptidase A1" evidence="9">
    <location>
        <begin position="122"/>
        <end position="454"/>
    </location>
</feature>
<dbReference type="GO" id="GO:0004190">
    <property type="term" value="F:aspartic-type endopeptidase activity"/>
    <property type="evidence" value="ECO:0000318"/>
    <property type="project" value="GO_Central"/>
</dbReference>
<dbReference type="Gene3D" id="2.40.70.10">
    <property type="entry name" value="Acid Proteases"/>
    <property type="match status" value="2"/>
</dbReference>
<keyword evidence="4 8" id="KW-0064">Aspartyl protease</keyword>
<dbReference type="InterPro" id="IPR034161">
    <property type="entry name" value="Pepsin-like_plant"/>
</dbReference>
<name>A0A7I4BLT4_PHYPA</name>
<dbReference type="InterPro" id="IPR032799">
    <property type="entry name" value="TAXi_C"/>
</dbReference>
<reference evidence="10" key="3">
    <citation type="submission" date="2020-12" db="UniProtKB">
        <authorList>
            <consortium name="EnsemblPlants"/>
        </authorList>
    </citation>
    <scope>IDENTIFICATION</scope>
</reference>
<evidence type="ECO:0000259" key="9">
    <source>
        <dbReference type="PROSITE" id="PS51767"/>
    </source>
</evidence>
<keyword evidence="2 8" id="KW-0645">Protease</keyword>
<evidence type="ECO:0000256" key="4">
    <source>
        <dbReference type="ARBA" id="ARBA00022750"/>
    </source>
</evidence>